<organism evidence="3 4">
    <name type="scientific">Winogradskyella endarachnes</name>
    <dbReference type="NCBI Taxonomy" id="2681965"/>
    <lineage>
        <taxon>Bacteria</taxon>
        <taxon>Pseudomonadati</taxon>
        <taxon>Bacteroidota</taxon>
        <taxon>Flavobacteriia</taxon>
        <taxon>Flavobacteriales</taxon>
        <taxon>Flavobacteriaceae</taxon>
        <taxon>Winogradskyella</taxon>
    </lineage>
</organism>
<dbReference type="InterPro" id="IPR011992">
    <property type="entry name" value="EF-hand-dom_pair"/>
</dbReference>
<dbReference type="InterPro" id="IPR002048">
    <property type="entry name" value="EF_hand_dom"/>
</dbReference>
<reference evidence="3 4" key="1">
    <citation type="submission" date="2019-12" db="EMBL/GenBank/DDBJ databases">
        <authorList>
            <person name="Li J."/>
        </authorList>
    </citation>
    <scope>NUCLEOTIDE SEQUENCE [LARGE SCALE GENOMIC DNA]</scope>
    <source>
        <strain evidence="3 4">HL2-2</strain>
    </source>
</reference>
<dbReference type="PROSITE" id="PS50222">
    <property type="entry name" value="EF_HAND_2"/>
    <property type="match status" value="1"/>
</dbReference>
<feature type="domain" description="EF-hand" evidence="2">
    <location>
        <begin position="58"/>
        <end position="93"/>
    </location>
</feature>
<sequence>MKSNRLKAVVLVFGVALFMSSNVIAQSNDRQERKGPPTFAELLKEMDANEDGKLAKDELKGPLKDDFAKIDTDEDGFISEEEFKNAPKPERKGRGN</sequence>
<proteinExistence type="predicted"/>
<dbReference type="GO" id="GO:0005509">
    <property type="term" value="F:calcium ion binding"/>
    <property type="evidence" value="ECO:0007669"/>
    <property type="project" value="InterPro"/>
</dbReference>
<feature type="signal peptide" evidence="1">
    <location>
        <begin position="1"/>
        <end position="25"/>
    </location>
</feature>
<dbReference type="Proteomes" id="UP000478208">
    <property type="component" value="Unassembled WGS sequence"/>
</dbReference>
<gene>
    <name evidence="3" type="ORF">GN138_07175</name>
</gene>
<dbReference type="RefSeq" id="WP_157363114.1">
    <property type="nucleotide sequence ID" value="NZ_WOWS01000002.1"/>
</dbReference>
<protein>
    <submittedName>
        <fullName evidence="3">EF-hand domain-containing protein</fullName>
    </submittedName>
</protein>
<accession>A0A6L6U7F2</accession>
<name>A0A6L6U7F2_9FLAO</name>
<dbReference type="InterPro" id="IPR018247">
    <property type="entry name" value="EF_Hand_1_Ca_BS"/>
</dbReference>
<keyword evidence="1" id="KW-0732">Signal</keyword>
<dbReference type="PROSITE" id="PS00018">
    <property type="entry name" value="EF_HAND_1"/>
    <property type="match status" value="1"/>
</dbReference>
<evidence type="ECO:0000313" key="3">
    <source>
        <dbReference type="EMBL" id="MUU78221.1"/>
    </source>
</evidence>
<keyword evidence="4" id="KW-1185">Reference proteome</keyword>
<dbReference type="Gene3D" id="1.10.238.10">
    <property type="entry name" value="EF-hand"/>
    <property type="match status" value="1"/>
</dbReference>
<dbReference type="EMBL" id="WOWS01000002">
    <property type="protein sequence ID" value="MUU78221.1"/>
    <property type="molecule type" value="Genomic_DNA"/>
</dbReference>
<feature type="chain" id="PRO_5026917983" evidence="1">
    <location>
        <begin position="26"/>
        <end position="96"/>
    </location>
</feature>
<comment type="caution">
    <text evidence="3">The sequence shown here is derived from an EMBL/GenBank/DDBJ whole genome shotgun (WGS) entry which is preliminary data.</text>
</comment>
<evidence type="ECO:0000256" key="1">
    <source>
        <dbReference type="SAM" id="SignalP"/>
    </source>
</evidence>
<evidence type="ECO:0000259" key="2">
    <source>
        <dbReference type="PROSITE" id="PS50222"/>
    </source>
</evidence>
<dbReference type="Pfam" id="PF13202">
    <property type="entry name" value="EF-hand_5"/>
    <property type="match status" value="2"/>
</dbReference>
<evidence type="ECO:0000313" key="4">
    <source>
        <dbReference type="Proteomes" id="UP000478208"/>
    </source>
</evidence>
<dbReference type="AlphaFoldDB" id="A0A6L6U7F2"/>
<dbReference type="SUPFAM" id="SSF47473">
    <property type="entry name" value="EF-hand"/>
    <property type="match status" value="1"/>
</dbReference>